<accession>A0A4R6INR4</accession>
<gene>
    <name evidence="2" type="ORF">CLV32_0166</name>
</gene>
<name>A0A4R6INR4_9SPHI</name>
<evidence type="ECO:0000256" key="1">
    <source>
        <dbReference type="SAM" id="Phobius"/>
    </source>
</evidence>
<keyword evidence="1" id="KW-0812">Transmembrane</keyword>
<feature type="transmembrane region" description="Helical" evidence="1">
    <location>
        <begin position="6"/>
        <end position="25"/>
    </location>
</feature>
<evidence type="ECO:0000313" key="2">
    <source>
        <dbReference type="EMBL" id="TDO23880.1"/>
    </source>
</evidence>
<feature type="transmembrane region" description="Helical" evidence="1">
    <location>
        <begin position="59"/>
        <end position="77"/>
    </location>
</feature>
<dbReference type="AlphaFoldDB" id="A0A4R6INR4"/>
<evidence type="ECO:0008006" key="4">
    <source>
        <dbReference type="Google" id="ProtNLM"/>
    </source>
</evidence>
<comment type="caution">
    <text evidence="2">The sequence shown here is derived from an EMBL/GenBank/DDBJ whole genome shotgun (WGS) entry which is preliminary data.</text>
</comment>
<evidence type="ECO:0000313" key="3">
    <source>
        <dbReference type="Proteomes" id="UP000295499"/>
    </source>
</evidence>
<reference evidence="2 3" key="1">
    <citation type="submission" date="2019-03" db="EMBL/GenBank/DDBJ databases">
        <title>Genomic Encyclopedia of Archaeal and Bacterial Type Strains, Phase II (KMG-II): from individual species to whole genera.</title>
        <authorList>
            <person name="Goeker M."/>
        </authorList>
    </citation>
    <scope>NUCLEOTIDE SEQUENCE [LARGE SCALE GENOMIC DNA]</scope>
    <source>
        <strain evidence="2 3">DSM 19034</strain>
    </source>
</reference>
<keyword evidence="1" id="KW-1133">Transmembrane helix</keyword>
<proteinExistence type="predicted"/>
<organism evidence="2 3">
    <name type="scientific">Pedobacter duraquae</name>
    <dbReference type="NCBI Taxonomy" id="425511"/>
    <lineage>
        <taxon>Bacteria</taxon>
        <taxon>Pseudomonadati</taxon>
        <taxon>Bacteroidota</taxon>
        <taxon>Sphingobacteriia</taxon>
        <taxon>Sphingobacteriales</taxon>
        <taxon>Sphingobacteriaceae</taxon>
        <taxon>Pedobacter</taxon>
    </lineage>
</organism>
<keyword evidence="3" id="KW-1185">Reference proteome</keyword>
<dbReference type="RefSeq" id="WP_133551421.1">
    <property type="nucleotide sequence ID" value="NZ_SNWM01000001.1"/>
</dbReference>
<feature type="transmembrane region" description="Helical" evidence="1">
    <location>
        <begin position="186"/>
        <end position="205"/>
    </location>
</feature>
<sequence>MTVITLNIVVELICFMVALICLLRIKVWRSQIVYLFLICATEIFGRVLLKVMGQVTNSWLYNIFLVIEAFFVVYMFYSLMAGKVKHVNIYTGVYVVVFLASYSYGIFAKGFMEFNDFCNTVVSICYCIMGMYYFYWLMNRDEYVAILRFAPFWWVAGTLLYYFGSTVLNIFHDTLINMKDHSIRRYMMQFINIVLYGAWANSFIIKRWGIKN</sequence>
<feature type="transmembrane region" description="Helical" evidence="1">
    <location>
        <begin position="150"/>
        <end position="171"/>
    </location>
</feature>
<feature type="transmembrane region" description="Helical" evidence="1">
    <location>
        <begin position="120"/>
        <end position="138"/>
    </location>
</feature>
<feature type="transmembrane region" description="Helical" evidence="1">
    <location>
        <begin position="32"/>
        <end position="53"/>
    </location>
</feature>
<dbReference type="OrthoDB" id="649648at2"/>
<keyword evidence="1" id="KW-0472">Membrane</keyword>
<dbReference type="Proteomes" id="UP000295499">
    <property type="component" value="Unassembled WGS sequence"/>
</dbReference>
<protein>
    <recommendedName>
        <fullName evidence="4">YhhN-like protein</fullName>
    </recommendedName>
</protein>
<dbReference type="EMBL" id="SNWM01000001">
    <property type="protein sequence ID" value="TDO23880.1"/>
    <property type="molecule type" value="Genomic_DNA"/>
</dbReference>
<feature type="transmembrane region" description="Helical" evidence="1">
    <location>
        <begin position="89"/>
        <end position="108"/>
    </location>
</feature>